<dbReference type="GO" id="GO:0016491">
    <property type="term" value="F:oxidoreductase activity"/>
    <property type="evidence" value="ECO:0007669"/>
    <property type="project" value="UniProtKB-KW"/>
</dbReference>
<feature type="domain" description="FAD-binding PCMH-type" evidence="5">
    <location>
        <begin position="45"/>
        <end position="219"/>
    </location>
</feature>
<dbReference type="Pfam" id="PF01565">
    <property type="entry name" value="FAD_binding_4"/>
    <property type="match status" value="1"/>
</dbReference>
<evidence type="ECO:0000256" key="1">
    <source>
        <dbReference type="ARBA" id="ARBA00005466"/>
    </source>
</evidence>
<dbReference type="RefSeq" id="XP_046074571.1">
    <property type="nucleotide sequence ID" value="XM_046210864.1"/>
</dbReference>
<dbReference type="SUPFAM" id="SSF56176">
    <property type="entry name" value="FAD-binding/transporter-associated domain-like"/>
    <property type="match status" value="1"/>
</dbReference>
<dbReference type="EMBL" id="JAJTJA010000004">
    <property type="protein sequence ID" value="KAH8700865.1"/>
    <property type="molecule type" value="Genomic_DNA"/>
</dbReference>
<organism evidence="6 7">
    <name type="scientific">Talaromyces proteolyticus</name>
    <dbReference type="NCBI Taxonomy" id="1131652"/>
    <lineage>
        <taxon>Eukaryota</taxon>
        <taxon>Fungi</taxon>
        <taxon>Dikarya</taxon>
        <taxon>Ascomycota</taxon>
        <taxon>Pezizomycotina</taxon>
        <taxon>Eurotiomycetes</taxon>
        <taxon>Eurotiomycetidae</taxon>
        <taxon>Eurotiales</taxon>
        <taxon>Trichocomaceae</taxon>
        <taxon>Talaromyces</taxon>
        <taxon>Talaromyces sect. Bacilispori</taxon>
    </lineage>
</organism>
<keyword evidence="7" id="KW-1185">Reference proteome</keyword>
<dbReference type="GeneID" id="70241151"/>
<evidence type="ECO:0000256" key="4">
    <source>
        <dbReference type="ARBA" id="ARBA00023002"/>
    </source>
</evidence>
<evidence type="ECO:0000313" key="7">
    <source>
        <dbReference type="Proteomes" id="UP001201262"/>
    </source>
</evidence>
<reference evidence="6" key="1">
    <citation type="submission" date="2021-12" db="EMBL/GenBank/DDBJ databases">
        <title>Convergent genome expansion in fungi linked to evolution of root-endophyte symbiosis.</title>
        <authorList>
            <consortium name="DOE Joint Genome Institute"/>
            <person name="Ke Y.-H."/>
            <person name="Bonito G."/>
            <person name="Liao H.-L."/>
            <person name="Looney B."/>
            <person name="Rojas-Flechas A."/>
            <person name="Nash J."/>
            <person name="Hameed K."/>
            <person name="Schadt C."/>
            <person name="Martin F."/>
            <person name="Crous P.W."/>
            <person name="Miettinen O."/>
            <person name="Magnuson J.K."/>
            <person name="Labbe J."/>
            <person name="Jacobson D."/>
            <person name="Doktycz M.J."/>
            <person name="Veneault-Fourrey C."/>
            <person name="Kuo A."/>
            <person name="Mondo S."/>
            <person name="Calhoun S."/>
            <person name="Riley R."/>
            <person name="Ohm R."/>
            <person name="LaButti K."/>
            <person name="Andreopoulos B."/>
            <person name="Pangilinan J."/>
            <person name="Nolan M."/>
            <person name="Tritt A."/>
            <person name="Clum A."/>
            <person name="Lipzen A."/>
            <person name="Daum C."/>
            <person name="Barry K."/>
            <person name="Grigoriev I.V."/>
            <person name="Vilgalys R."/>
        </authorList>
    </citation>
    <scope>NUCLEOTIDE SEQUENCE</scope>
    <source>
        <strain evidence="6">PMI_201</strain>
    </source>
</reference>
<dbReference type="InterPro" id="IPR016166">
    <property type="entry name" value="FAD-bd_PCMH"/>
</dbReference>
<dbReference type="PANTHER" id="PTHR42973">
    <property type="entry name" value="BINDING OXIDOREDUCTASE, PUTATIVE (AFU_ORTHOLOGUE AFUA_1G17690)-RELATED"/>
    <property type="match status" value="1"/>
</dbReference>
<protein>
    <recommendedName>
        <fullName evidence="5">FAD-binding PCMH-type domain-containing protein</fullName>
    </recommendedName>
</protein>
<dbReference type="InterPro" id="IPR036318">
    <property type="entry name" value="FAD-bd_PCMH-like_sf"/>
</dbReference>
<dbReference type="Proteomes" id="UP001201262">
    <property type="component" value="Unassembled WGS sequence"/>
</dbReference>
<evidence type="ECO:0000259" key="5">
    <source>
        <dbReference type="PROSITE" id="PS51387"/>
    </source>
</evidence>
<accession>A0AAD4PY77</accession>
<dbReference type="AlphaFoldDB" id="A0AAD4PY77"/>
<dbReference type="PROSITE" id="PS51387">
    <property type="entry name" value="FAD_PCMH"/>
    <property type="match status" value="1"/>
</dbReference>
<dbReference type="InterPro" id="IPR016169">
    <property type="entry name" value="FAD-bd_PCMH_sub2"/>
</dbReference>
<proteinExistence type="inferred from homology"/>
<dbReference type="GO" id="GO:0071949">
    <property type="term" value="F:FAD binding"/>
    <property type="evidence" value="ECO:0007669"/>
    <property type="project" value="InterPro"/>
</dbReference>
<keyword evidence="2" id="KW-0285">Flavoprotein</keyword>
<gene>
    <name evidence="6" type="ORF">BGW36DRAFT_291744</name>
</gene>
<dbReference type="PANTHER" id="PTHR42973:SF22">
    <property type="entry name" value="FAD-BINDING PCMH-TYPE DOMAIN-CONTAINING PROTEIN-RELATED"/>
    <property type="match status" value="1"/>
</dbReference>
<comment type="similarity">
    <text evidence="1">Belongs to the oxygen-dependent FAD-linked oxidoreductase family.</text>
</comment>
<comment type="caution">
    <text evidence="6">The sequence shown here is derived from an EMBL/GenBank/DDBJ whole genome shotgun (WGS) entry which is preliminary data.</text>
</comment>
<dbReference type="Gene3D" id="3.30.465.10">
    <property type="match status" value="1"/>
</dbReference>
<name>A0AAD4PY77_9EURO</name>
<dbReference type="InterPro" id="IPR050416">
    <property type="entry name" value="FAD-linked_Oxidoreductase"/>
</dbReference>
<keyword evidence="4" id="KW-0560">Oxidoreductase</keyword>
<evidence type="ECO:0000256" key="2">
    <source>
        <dbReference type="ARBA" id="ARBA00022630"/>
    </source>
</evidence>
<keyword evidence="3" id="KW-0274">FAD</keyword>
<dbReference type="InterPro" id="IPR006094">
    <property type="entry name" value="Oxid_FAD_bind_N"/>
</dbReference>
<evidence type="ECO:0000313" key="6">
    <source>
        <dbReference type="EMBL" id="KAH8700865.1"/>
    </source>
</evidence>
<sequence length="473" mass="50730">MVYSLALANAMACGALSILMPKKVFYSNSTSYTAALESYFSLQEQEVQPECVVIPQGAHDVSEVVETLAAFAWIGAQFAVRGGGHTSYAGAANLQGGVTIDLSSLNEVTVSADKSTVDLGPGGKWGAVFDVLDPLQITVPGGRDSDVGVGGYILGGGMSYIGPLVGWSCDSVVEYEVVLASGKIVNVNKNSYPDLFLALKGGGNNFGIVTRFTLKTFPLGNFWGGFLAYPVTAVDQQINALSKFLGTEPFDPHAAMIQSWGHTSGMTTISDGVYYTKDVQSTPAIFQDYVDKSTMLMGSLRTSNMSSFVAETDSYQSYNMRQGYYTTSFLHTPSIYSTIYDIFNSSLASITKVQEINWYLTIQATPALNGTNSLGLKPASARLVNVLLTTCWSSVSDDATVATTAKNLISSIENATRTEGVYQAYKYYNYADNSQKVISGYGSASVAKLQAASKKYDVYGLFQNSVPGGFKLW</sequence>
<evidence type="ECO:0000256" key="3">
    <source>
        <dbReference type="ARBA" id="ARBA00022827"/>
    </source>
</evidence>